<sequence length="218" mass="24622">MTEKKDRKTLFAVVAVVLVTWLVAFVYEPGLPEQVPSHWNIHGEVDGYMAKPWGVFFMPLLSTGMSILLWILPMIAPKGFKLDNARSVYELLVLIIALFMLGVMVLTFEAGLNDQVDMNQWMMVGIGALFLILGNYLSKVPKNFFIGIKTPWTLASDEVWYKTHRLGSWTFFIAGLLVILGGFLQWPFGWMIGLLVAAGVIPLIYSLVIYKKIEGFKE</sequence>
<evidence type="ECO:0000313" key="3">
    <source>
        <dbReference type="EMBL" id="MFC3193735.1"/>
    </source>
</evidence>
<feature type="transmembrane region" description="Helical" evidence="1">
    <location>
        <begin position="53"/>
        <end position="76"/>
    </location>
</feature>
<dbReference type="EMBL" id="JBHRTS010000003">
    <property type="protein sequence ID" value="MFC3193735.1"/>
    <property type="molecule type" value="Genomic_DNA"/>
</dbReference>
<feature type="transmembrane region" description="Helical" evidence="1">
    <location>
        <begin position="120"/>
        <end position="137"/>
    </location>
</feature>
<reference evidence="4" key="1">
    <citation type="journal article" date="2019" name="Int. J. Syst. Evol. Microbiol.">
        <title>The Global Catalogue of Microorganisms (GCM) 10K type strain sequencing project: providing services to taxonomists for standard genome sequencing and annotation.</title>
        <authorList>
            <consortium name="The Broad Institute Genomics Platform"/>
            <consortium name="The Broad Institute Genome Sequencing Center for Infectious Disease"/>
            <person name="Wu L."/>
            <person name="Ma J."/>
        </authorList>
    </citation>
    <scope>NUCLEOTIDE SEQUENCE [LARGE SCALE GENOMIC DNA]</scope>
    <source>
        <strain evidence="4">KCTC 42953</strain>
    </source>
</reference>
<feature type="domain" description="DUF1648" evidence="2">
    <location>
        <begin position="16"/>
        <end position="62"/>
    </location>
</feature>
<keyword evidence="4" id="KW-1185">Reference proteome</keyword>
<dbReference type="PIRSF" id="PIRSF038959">
    <property type="entry name" value="SdpI"/>
    <property type="match status" value="1"/>
</dbReference>
<dbReference type="PANTHER" id="PTHR37810:SF5">
    <property type="entry name" value="IMMUNITY PROTEIN SDPI"/>
    <property type="match status" value="1"/>
</dbReference>
<evidence type="ECO:0000256" key="1">
    <source>
        <dbReference type="SAM" id="Phobius"/>
    </source>
</evidence>
<dbReference type="Proteomes" id="UP001595533">
    <property type="component" value="Unassembled WGS sequence"/>
</dbReference>
<dbReference type="InterPro" id="IPR012867">
    <property type="entry name" value="DUF1648"/>
</dbReference>
<feature type="transmembrane region" description="Helical" evidence="1">
    <location>
        <begin position="190"/>
        <end position="210"/>
    </location>
</feature>
<keyword evidence="1" id="KW-1133">Transmembrane helix</keyword>
<evidence type="ECO:0000259" key="2">
    <source>
        <dbReference type="Pfam" id="PF07853"/>
    </source>
</evidence>
<name>A0ABV7JA37_9GAMM</name>
<proteinExistence type="predicted"/>
<dbReference type="PANTHER" id="PTHR37810">
    <property type="entry name" value="IMMUNITY PROTEIN SDPI"/>
    <property type="match status" value="1"/>
</dbReference>
<feature type="transmembrane region" description="Helical" evidence="1">
    <location>
        <begin position="166"/>
        <end position="184"/>
    </location>
</feature>
<keyword evidence="1" id="KW-0812">Transmembrane</keyword>
<evidence type="ECO:0000313" key="4">
    <source>
        <dbReference type="Proteomes" id="UP001595533"/>
    </source>
</evidence>
<organism evidence="3 4">
    <name type="scientific">Marinicella sediminis</name>
    <dbReference type="NCBI Taxonomy" id="1792834"/>
    <lineage>
        <taxon>Bacteria</taxon>
        <taxon>Pseudomonadati</taxon>
        <taxon>Pseudomonadota</taxon>
        <taxon>Gammaproteobacteria</taxon>
        <taxon>Lysobacterales</taxon>
        <taxon>Marinicellaceae</taxon>
        <taxon>Marinicella</taxon>
    </lineage>
</organism>
<feature type="transmembrane region" description="Helical" evidence="1">
    <location>
        <begin position="88"/>
        <end position="108"/>
    </location>
</feature>
<dbReference type="Pfam" id="PF13630">
    <property type="entry name" value="SdpI"/>
    <property type="match status" value="1"/>
</dbReference>
<gene>
    <name evidence="3" type="ORF">ACFODZ_05740</name>
</gene>
<keyword evidence="1" id="KW-0472">Membrane</keyword>
<dbReference type="Pfam" id="PF07853">
    <property type="entry name" value="DUF1648"/>
    <property type="match status" value="1"/>
</dbReference>
<dbReference type="InterPro" id="IPR026272">
    <property type="entry name" value="SdpI"/>
</dbReference>
<dbReference type="InterPro" id="IPR025962">
    <property type="entry name" value="SdpI/YhfL"/>
</dbReference>
<dbReference type="RefSeq" id="WP_198538180.1">
    <property type="nucleotide sequence ID" value="NZ_JBHRTS010000003.1"/>
</dbReference>
<feature type="transmembrane region" description="Helical" evidence="1">
    <location>
        <begin position="9"/>
        <end position="27"/>
    </location>
</feature>
<protein>
    <submittedName>
        <fullName evidence="3">SdpI family protein</fullName>
    </submittedName>
</protein>
<accession>A0ABV7JA37</accession>
<comment type="caution">
    <text evidence="3">The sequence shown here is derived from an EMBL/GenBank/DDBJ whole genome shotgun (WGS) entry which is preliminary data.</text>
</comment>